<protein>
    <recommendedName>
        <fullName evidence="2">VanZ-like domain-containing protein</fullName>
    </recommendedName>
</protein>
<dbReference type="PANTHER" id="PTHR36834:SF1">
    <property type="entry name" value="INTEGRAL MEMBRANE PROTEIN"/>
    <property type="match status" value="1"/>
</dbReference>
<reference evidence="3 4" key="1">
    <citation type="submission" date="2017-05" db="EMBL/GenBank/DDBJ databases">
        <title>Vagococcus spp. assemblies.</title>
        <authorList>
            <person name="Gulvik C.A."/>
        </authorList>
    </citation>
    <scope>NUCLEOTIDE SEQUENCE [LARGE SCALE GENOMIC DNA]</scope>
    <source>
        <strain evidence="3 4">SS1994</strain>
    </source>
</reference>
<keyword evidence="4" id="KW-1185">Reference proteome</keyword>
<feature type="transmembrane region" description="Helical" evidence="1">
    <location>
        <begin position="152"/>
        <end position="177"/>
    </location>
</feature>
<dbReference type="PANTHER" id="PTHR36834">
    <property type="entry name" value="MEMBRANE PROTEIN-RELATED"/>
    <property type="match status" value="1"/>
</dbReference>
<feature type="transmembrane region" description="Helical" evidence="1">
    <location>
        <begin position="261"/>
        <end position="286"/>
    </location>
</feature>
<feature type="transmembrane region" description="Helical" evidence="1">
    <location>
        <begin position="231"/>
        <end position="255"/>
    </location>
</feature>
<accession>A0A429ZN52</accession>
<keyword evidence="1" id="KW-0812">Transmembrane</keyword>
<keyword evidence="1" id="KW-0472">Membrane</keyword>
<name>A0A429ZN52_9ENTE</name>
<dbReference type="OrthoDB" id="4822551at2"/>
<dbReference type="Proteomes" id="UP000288490">
    <property type="component" value="Unassembled WGS sequence"/>
</dbReference>
<evidence type="ECO:0000259" key="2">
    <source>
        <dbReference type="Pfam" id="PF04892"/>
    </source>
</evidence>
<feature type="transmembrane region" description="Helical" evidence="1">
    <location>
        <begin position="20"/>
        <end position="43"/>
    </location>
</feature>
<dbReference type="Pfam" id="PF04892">
    <property type="entry name" value="VanZ"/>
    <property type="match status" value="1"/>
</dbReference>
<feature type="transmembrane region" description="Helical" evidence="1">
    <location>
        <begin position="55"/>
        <end position="75"/>
    </location>
</feature>
<feature type="transmembrane region" description="Helical" evidence="1">
    <location>
        <begin position="306"/>
        <end position="330"/>
    </location>
</feature>
<feature type="transmembrane region" description="Helical" evidence="1">
    <location>
        <begin position="124"/>
        <end position="145"/>
    </location>
</feature>
<feature type="domain" description="VanZ-like" evidence="2">
    <location>
        <begin position="60"/>
        <end position="205"/>
    </location>
</feature>
<evidence type="ECO:0000313" key="4">
    <source>
        <dbReference type="Proteomes" id="UP000288490"/>
    </source>
</evidence>
<comment type="caution">
    <text evidence="3">The sequence shown here is derived from an EMBL/GenBank/DDBJ whole genome shotgun (WGS) entry which is preliminary data.</text>
</comment>
<evidence type="ECO:0000256" key="1">
    <source>
        <dbReference type="SAM" id="Phobius"/>
    </source>
</evidence>
<dbReference type="EMBL" id="NGJT01000005">
    <property type="protein sequence ID" value="RST95113.1"/>
    <property type="molecule type" value="Genomic_DNA"/>
</dbReference>
<feature type="transmembrane region" description="Helical" evidence="1">
    <location>
        <begin position="336"/>
        <end position="359"/>
    </location>
</feature>
<gene>
    <name evidence="3" type="ORF">CBF36_04385</name>
</gene>
<evidence type="ECO:0000313" key="3">
    <source>
        <dbReference type="EMBL" id="RST95113.1"/>
    </source>
</evidence>
<keyword evidence="1" id="KW-1133">Transmembrane helix</keyword>
<feature type="transmembrane region" description="Helical" evidence="1">
    <location>
        <begin position="189"/>
        <end position="210"/>
    </location>
</feature>
<proteinExistence type="predicted"/>
<dbReference type="InterPro" id="IPR006976">
    <property type="entry name" value="VanZ-like"/>
</dbReference>
<organism evidence="3 4">
    <name type="scientific">Vagococcus bubulae</name>
    <dbReference type="NCBI Taxonomy" id="1977868"/>
    <lineage>
        <taxon>Bacteria</taxon>
        <taxon>Bacillati</taxon>
        <taxon>Bacillota</taxon>
        <taxon>Bacilli</taxon>
        <taxon>Lactobacillales</taxon>
        <taxon>Enterococcaceae</taxon>
        <taxon>Vagococcus</taxon>
    </lineage>
</organism>
<dbReference type="InterPro" id="IPR053150">
    <property type="entry name" value="Teicoplanin_resist-assoc"/>
</dbReference>
<dbReference type="AlphaFoldDB" id="A0A429ZN52"/>
<sequence length="382" mass="44550">MKEKSMIERRGFMPSYAIPLSTAFIWFAVLSFLGTVPWTIYQYRKYGYFNIWRNIVLFSFIYYCLTAFFLVSLPLPKNRNDIEFKHHVYTQLKPFNFLSDFNTIPGFKPYQLNTYPKMLKSFTFLQLLFNVALLFPLGVYLRFFFKKAKKWYIALPIIFSVTLFFEVSQLTALFGYYTYPYRLFDVDDLMMNTLGGLIGFFTAPVLLFFIPSRDQLHQKDKVYSSDHLASYGSQLVEALLTLVISKLVGSIIATFLCHGNYVYPIQLLISVVFMIVLPIIGSDTTIGGKIIRLKLLLPEKKRVKSLIYRFILIYTPSLVSHVSQSIYAFYSDSVSVILLQVCVFLITSVVWIVFGIILIKDWIQKRDAVFFNYLSRVTFVRK</sequence>